<sequence length="237" mass="26643">MTDQFEVTNEYLPIKSKPLLQIALDSINLDEVFRVAELVQEHVDILEIGTVLLKKEGIRIVEKMKRLYPDTLICADTKTVDLGKLEAQIMFEAGADLISVCGLASEATIMFAIHEARIRQKKVMIDLIGLGDSYRQIKRFTYLQPDYLTVYTGIDERSTENDLFQKVEIISQISPIPLAISGGVQLDDISYLLIFNPAIIIVGAAITVSSDPNKAAKKFWENIKSLSFMNDVDESLW</sequence>
<dbReference type="GO" id="GO:0033982">
    <property type="term" value="F:3-dehydro-L-gulonate-6-phosphate decarboxylase activity"/>
    <property type="evidence" value="ECO:0007669"/>
    <property type="project" value="TreeGrafter"/>
</dbReference>
<evidence type="ECO:0000313" key="5">
    <source>
        <dbReference type="Proteomes" id="UP000030661"/>
    </source>
</evidence>
<name>A0A081BVD1_VECG1</name>
<feature type="domain" description="Orotidine 5'-phosphate decarboxylase" evidence="3">
    <location>
        <begin position="19"/>
        <end position="219"/>
    </location>
</feature>
<reference evidence="4" key="1">
    <citation type="journal article" date="2015" name="PeerJ">
        <title>First genomic representation of candidate bacterial phylum KSB3 points to enhanced environmental sensing as a trigger of wastewater bulking.</title>
        <authorList>
            <person name="Sekiguchi Y."/>
            <person name="Ohashi A."/>
            <person name="Parks D.H."/>
            <person name="Yamauchi T."/>
            <person name="Tyson G.W."/>
            <person name="Hugenholtz P."/>
        </authorList>
    </citation>
    <scope>NUCLEOTIDE SEQUENCE [LARGE SCALE GENOMIC DNA]</scope>
</reference>
<dbReference type="EMBL" id="DF820464">
    <property type="protein sequence ID" value="GAK56286.1"/>
    <property type="molecule type" value="Genomic_DNA"/>
</dbReference>
<organism evidence="4">
    <name type="scientific">Vecturithrix granuli</name>
    <dbReference type="NCBI Taxonomy" id="1499967"/>
    <lineage>
        <taxon>Bacteria</taxon>
        <taxon>Candidatus Moduliflexota</taxon>
        <taxon>Candidatus Vecturitrichia</taxon>
        <taxon>Candidatus Vecturitrichales</taxon>
        <taxon>Candidatus Vecturitrichaceae</taxon>
        <taxon>Candidatus Vecturithrix</taxon>
    </lineage>
</organism>
<dbReference type="PANTHER" id="PTHR35039:SF3">
    <property type="entry name" value="3-KETO-L-GULONATE-6-PHOSPHATE DECARBOXYLASE SGBH-RELATED"/>
    <property type="match status" value="1"/>
</dbReference>
<keyword evidence="1" id="KW-0456">Lyase</keyword>
<evidence type="ECO:0000313" key="4">
    <source>
        <dbReference type="EMBL" id="GAK56286.1"/>
    </source>
</evidence>
<dbReference type="InterPro" id="IPR011060">
    <property type="entry name" value="RibuloseP-bd_barrel"/>
</dbReference>
<dbReference type="InterPro" id="IPR001754">
    <property type="entry name" value="OMPdeCOase_dom"/>
</dbReference>
<dbReference type="AlphaFoldDB" id="A0A081BVD1"/>
<keyword evidence="5" id="KW-1185">Reference proteome</keyword>
<keyword evidence="2" id="KW-0119">Carbohydrate metabolism</keyword>
<dbReference type="GO" id="GO:0004590">
    <property type="term" value="F:orotidine-5'-phosphate decarboxylase activity"/>
    <property type="evidence" value="ECO:0007669"/>
    <property type="project" value="InterPro"/>
</dbReference>
<dbReference type="SUPFAM" id="SSF51366">
    <property type="entry name" value="Ribulose-phoshate binding barrel"/>
    <property type="match status" value="1"/>
</dbReference>
<dbReference type="PANTHER" id="PTHR35039">
    <property type="entry name" value="3-KETO-L-GULONATE-6-PHOSPHATE DECARBOXYLASE SGBH-RELATED"/>
    <property type="match status" value="1"/>
</dbReference>
<dbReference type="Proteomes" id="UP000030661">
    <property type="component" value="Unassembled WGS sequence"/>
</dbReference>
<evidence type="ECO:0000256" key="2">
    <source>
        <dbReference type="ARBA" id="ARBA00023277"/>
    </source>
</evidence>
<protein>
    <submittedName>
        <fullName evidence="4">3-hexulose-6-phosphate synthase</fullName>
    </submittedName>
</protein>
<dbReference type="SMART" id="SM00934">
    <property type="entry name" value="OMPdecase"/>
    <property type="match status" value="1"/>
</dbReference>
<accession>A0A081BVD1</accession>
<evidence type="ECO:0000256" key="1">
    <source>
        <dbReference type="ARBA" id="ARBA00023239"/>
    </source>
</evidence>
<dbReference type="InterPro" id="IPR013785">
    <property type="entry name" value="Aldolase_TIM"/>
</dbReference>
<evidence type="ECO:0000259" key="3">
    <source>
        <dbReference type="SMART" id="SM00934"/>
    </source>
</evidence>
<dbReference type="GO" id="GO:0019854">
    <property type="term" value="P:L-ascorbic acid catabolic process"/>
    <property type="evidence" value="ECO:0007669"/>
    <property type="project" value="TreeGrafter"/>
</dbReference>
<dbReference type="eggNOG" id="COG0269">
    <property type="taxonomic scope" value="Bacteria"/>
</dbReference>
<dbReference type="FunFam" id="3.20.20.70:FF:000022">
    <property type="entry name" value="3-keto-L-gulonate-6-phosphate decarboxylase UlaD"/>
    <property type="match status" value="1"/>
</dbReference>
<dbReference type="Pfam" id="PF00215">
    <property type="entry name" value="OMPdecase"/>
    <property type="match status" value="1"/>
</dbReference>
<dbReference type="Gene3D" id="3.20.20.70">
    <property type="entry name" value="Aldolase class I"/>
    <property type="match status" value="1"/>
</dbReference>
<dbReference type="STRING" id="1499967.U27_03248"/>
<gene>
    <name evidence="4" type="ORF">U27_03248</name>
</gene>
<proteinExistence type="predicted"/>
<dbReference type="HOGENOM" id="CLU_081825_1_0_0"/>
<dbReference type="GO" id="GO:0006207">
    <property type="term" value="P:'de novo' pyrimidine nucleobase biosynthetic process"/>
    <property type="evidence" value="ECO:0007669"/>
    <property type="project" value="InterPro"/>
</dbReference>